<dbReference type="Gene3D" id="3.30.70.1730">
    <property type="match status" value="1"/>
</dbReference>
<evidence type="ECO:0000313" key="14">
    <source>
        <dbReference type="EMBL" id="KAJ8562803.1"/>
    </source>
</evidence>
<dbReference type="OrthoDB" id="642536at2759"/>
<keyword evidence="7" id="KW-0809">Transit peptide</keyword>
<evidence type="ECO:0000256" key="2">
    <source>
        <dbReference type="ARBA" id="ARBA00008889"/>
    </source>
</evidence>
<dbReference type="InterPro" id="IPR047865">
    <property type="entry name" value="Ribosomal_uL10_bac_type"/>
</dbReference>
<name>A0A9Q1RJ57_9SOLA</name>
<comment type="caution">
    <text evidence="14">The sequence shown here is derived from an EMBL/GenBank/DDBJ whole genome shotgun (WGS) entry which is preliminary data.</text>
</comment>
<dbReference type="EMBL" id="JAJAGQ010000005">
    <property type="protein sequence ID" value="KAJ8562803.1"/>
    <property type="molecule type" value="Genomic_DNA"/>
</dbReference>
<dbReference type="Pfam" id="PF00466">
    <property type="entry name" value="Ribosomal_L10"/>
    <property type="match status" value="1"/>
</dbReference>
<reference evidence="15" key="1">
    <citation type="journal article" date="2023" name="Proc. Natl. Acad. Sci. U.S.A.">
        <title>Genomic and structural basis for evolution of tropane alkaloid biosynthesis.</title>
        <authorList>
            <person name="Wanga Y.-J."/>
            <person name="Taina T."/>
            <person name="Yua J.-Y."/>
            <person name="Lia J."/>
            <person name="Xua B."/>
            <person name="Chenc J."/>
            <person name="D'Auriad J.C."/>
            <person name="Huanga J.-P."/>
            <person name="Huanga S.-X."/>
        </authorList>
    </citation>
    <scope>NUCLEOTIDE SEQUENCE [LARGE SCALE GENOMIC DNA]</scope>
    <source>
        <strain evidence="15">cv. KIB-2019</strain>
    </source>
</reference>
<dbReference type="Proteomes" id="UP001152561">
    <property type="component" value="Unassembled WGS sequence"/>
</dbReference>
<evidence type="ECO:0000256" key="3">
    <source>
        <dbReference type="ARBA" id="ARBA00022528"/>
    </source>
</evidence>
<evidence type="ECO:0000256" key="5">
    <source>
        <dbReference type="ARBA" id="ARBA00022730"/>
    </source>
</evidence>
<dbReference type="Gene3D" id="6.10.250.290">
    <property type="match status" value="1"/>
</dbReference>
<dbReference type="AlphaFoldDB" id="A0A9Q1RJ57"/>
<organism evidence="14 15">
    <name type="scientific">Anisodus acutangulus</name>
    <dbReference type="NCBI Taxonomy" id="402998"/>
    <lineage>
        <taxon>Eukaryota</taxon>
        <taxon>Viridiplantae</taxon>
        <taxon>Streptophyta</taxon>
        <taxon>Embryophyta</taxon>
        <taxon>Tracheophyta</taxon>
        <taxon>Spermatophyta</taxon>
        <taxon>Magnoliopsida</taxon>
        <taxon>eudicotyledons</taxon>
        <taxon>Gunneridae</taxon>
        <taxon>Pentapetalae</taxon>
        <taxon>asterids</taxon>
        <taxon>lamiids</taxon>
        <taxon>Solanales</taxon>
        <taxon>Solanaceae</taxon>
        <taxon>Solanoideae</taxon>
        <taxon>Hyoscyameae</taxon>
        <taxon>Anisodus</taxon>
    </lineage>
</organism>
<feature type="domain" description="KIB1-4 beta-propeller" evidence="13">
    <location>
        <begin position="214"/>
        <end position="344"/>
    </location>
</feature>
<dbReference type="InterPro" id="IPR043141">
    <property type="entry name" value="Ribosomal_uL10-like_sf"/>
</dbReference>
<evidence type="ECO:0000256" key="8">
    <source>
        <dbReference type="ARBA" id="ARBA00022980"/>
    </source>
</evidence>
<accession>A0A9Q1RJ57</accession>
<sequence length="610" mass="67982">MEATLLSLPSSTSQSYPFSLKSHFNNPLIIPSHTHSHLKPKPRTLTIRSAISRTKKEETVETVKQQLEDCYLLAGISYKGLTVKQFQELRSQLPETTKLLVAKNTLVLKAIEGTKWEALKPCMKGMNAWLFVHNEEIPAALKPYRAFQKEKKLEENDFTGGVFEGKFYGPDEFKTLENLPTRAEIYAQLLGSLKGPASAVVGTIQAPARNLVMVLQAYGNVVILDFTVGRVVKGVPSELICGMRLYILHSLGDLFVITRDEVCNHPETNSYGVEEFIVSKVDVDNESYEDVDDLGDRALFLGFSASLAVQQYGCKAIHIYFTGDCSEAYYFSEKGGGKDMGIYNLFEDTIVAHYTGHLFGVRIGKGSDWSGEKQLFSCIQFIGGDGGDIGLYMFRSENAAKMTGPRETIRLPNAAEVSGEDRNPVIDVGRCRTTGELQFRNPILEESFSSALCFSKITVQLQSGLEIYFEPFVETVDVQWPAEMAKGNDLVAVTISYPPSRGYQEKYSSSSTSEVPKEETFIDVKSNTAVCFRQCMICKEEVNREQHCSAVVIAVHSARSSIGRKRTEMFAGFSFCLHFSSPSFSFCHPCPNPMLFSSRYRPQILLSHMG</sequence>
<comment type="subcellular location">
    <subcellularLocation>
        <location evidence="1">Plastid</location>
        <location evidence="1">Chloroplast</location>
    </subcellularLocation>
</comment>
<evidence type="ECO:0000256" key="4">
    <source>
        <dbReference type="ARBA" id="ARBA00022640"/>
    </source>
</evidence>
<evidence type="ECO:0000256" key="1">
    <source>
        <dbReference type="ARBA" id="ARBA00004229"/>
    </source>
</evidence>
<evidence type="ECO:0000256" key="10">
    <source>
        <dbReference type="ARBA" id="ARBA00068986"/>
    </source>
</evidence>
<dbReference type="InterPro" id="IPR005174">
    <property type="entry name" value="KIB1-4_b-propeller"/>
</dbReference>
<keyword evidence="6" id="KW-0694">RNA-binding</keyword>
<evidence type="ECO:0000313" key="15">
    <source>
        <dbReference type="Proteomes" id="UP001152561"/>
    </source>
</evidence>
<dbReference type="PANTHER" id="PTHR11560">
    <property type="entry name" value="39S RIBOSOMAL PROTEIN L10, MITOCHONDRIAL"/>
    <property type="match status" value="1"/>
</dbReference>
<evidence type="ECO:0000256" key="6">
    <source>
        <dbReference type="ARBA" id="ARBA00022884"/>
    </source>
</evidence>
<dbReference type="GO" id="GO:0019843">
    <property type="term" value="F:rRNA binding"/>
    <property type="evidence" value="ECO:0007669"/>
    <property type="project" value="UniProtKB-KW"/>
</dbReference>
<keyword evidence="5" id="KW-0699">rRNA-binding</keyword>
<evidence type="ECO:0000256" key="11">
    <source>
        <dbReference type="ARBA" id="ARBA00077220"/>
    </source>
</evidence>
<evidence type="ECO:0000259" key="13">
    <source>
        <dbReference type="Pfam" id="PF03478"/>
    </source>
</evidence>
<evidence type="ECO:0000256" key="7">
    <source>
        <dbReference type="ARBA" id="ARBA00022946"/>
    </source>
</evidence>
<gene>
    <name evidence="14" type="ORF">K7X08_031255</name>
</gene>
<dbReference type="InterPro" id="IPR022973">
    <property type="entry name" value="Ribosomal_uL10_bac"/>
</dbReference>
<dbReference type="NCBIfam" id="NF000955">
    <property type="entry name" value="PRK00099.1-1"/>
    <property type="match status" value="1"/>
</dbReference>
<dbReference type="InterPro" id="IPR001790">
    <property type="entry name" value="Ribosomal_uL10"/>
</dbReference>
<keyword evidence="4" id="KW-0934">Plastid</keyword>
<keyword evidence="8" id="KW-0689">Ribosomal protein</keyword>
<keyword evidence="9" id="KW-0687">Ribonucleoprotein</keyword>
<dbReference type="SUPFAM" id="SSF160369">
    <property type="entry name" value="Ribosomal protein L10-like"/>
    <property type="match status" value="1"/>
</dbReference>
<keyword evidence="3" id="KW-0150">Chloroplast</keyword>
<dbReference type="CDD" id="cd05797">
    <property type="entry name" value="Ribosomal_L10"/>
    <property type="match status" value="1"/>
</dbReference>
<protein>
    <recommendedName>
        <fullName evidence="10">Large ribosomal subunit protein uL10c</fullName>
    </recommendedName>
    <alternativeName>
        <fullName evidence="11">50S ribosomal protein L10, chloroplastic</fullName>
    </alternativeName>
    <alternativeName>
        <fullName evidence="12">CL10</fullName>
    </alternativeName>
</protein>
<dbReference type="FunFam" id="3.30.70.1730:FF:000007">
    <property type="entry name" value="50S ribosomal protein L10"/>
    <property type="match status" value="1"/>
</dbReference>
<dbReference type="HAMAP" id="MF_00362">
    <property type="entry name" value="Ribosomal_uL10"/>
    <property type="match status" value="1"/>
</dbReference>
<dbReference type="GO" id="GO:0009507">
    <property type="term" value="C:chloroplast"/>
    <property type="evidence" value="ECO:0007669"/>
    <property type="project" value="UniProtKB-SubCell"/>
</dbReference>
<keyword evidence="15" id="KW-1185">Reference proteome</keyword>
<dbReference type="Pfam" id="PF03478">
    <property type="entry name" value="Beta-prop_KIB1-4"/>
    <property type="match status" value="1"/>
</dbReference>
<dbReference type="GO" id="GO:0005840">
    <property type="term" value="C:ribosome"/>
    <property type="evidence" value="ECO:0007669"/>
    <property type="project" value="UniProtKB-KW"/>
</dbReference>
<proteinExistence type="inferred from homology"/>
<dbReference type="GO" id="GO:1990904">
    <property type="term" value="C:ribonucleoprotein complex"/>
    <property type="evidence" value="ECO:0007669"/>
    <property type="project" value="UniProtKB-KW"/>
</dbReference>
<evidence type="ECO:0000256" key="9">
    <source>
        <dbReference type="ARBA" id="ARBA00023274"/>
    </source>
</evidence>
<evidence type="ECO:0000256" key="12">
    <source>
        <dbReference type="ARBA" id="ARBA00082750"/>
    </source>
</evidence>
<comment type="similarity">
    <text evidence="2">Belongs to the universal ribosomal protein uL10 family.</text>
</comment>